<sequence length="151" mass="16466">MSNCWAWGVQQRLASSPCAPLVTQYVSCCRQAGWDARERLDQKFAVPDGGAEALPCEGELTELRRCLPTALLGGKGRPFEACERDFRAVAMLPADDGESEKAHNVLRRGWACLRRAFQQPVDQLVAQTAAVGECRPAIPVKNAAGKGHWTS</sequence>
<comment type="caution">
    <text evidence="1">The sequence shown here is derived from an EMBL/GenBank/DDBJ whole genome shotgun (WGS) entry which is preliminary data.</text>
</comment>
<keyword evidence="2" id="KW-1185">Reference proteome</keyword>
<reference evidence="1" key="1">
    <citation type="submission" date="2021-02" db="EMBL/GenBank/DDBJ databases">
        <authorList>
            <person name="Dougan E. K."/>
            <person name="Rhodes N."/>
            <person name="Thang M."/>
            <person name="Chan C."/>
        </authorList>
    </citation>
    <scope>NUCLEOTIDE SEQUENCE</scope>
</reference>
<dbReference type="EMBL" id="CAJNJA010016607">
    <property type="protein sequence ID" value="CAE7384422.1"/>
    <property type="molecule type" value="Genomic_DNA"/>
</dbReference>
<organism evidence="1 2">
    <name type="scientific">Symbiodinium necroappetens</name>
    <dbReference type="NCBI Taxonomy" id="1628268"/>
    <lineage>
        <taxon>Eukaryota</taxon>
        <taxon>Sar</taxon>
        <taxon>Alveolata</taxon>
        <taxon>Dinophyceae</taxon>
        <taxon>Suessiales</taxon>
        <taxon>Symbiodiniaceae</taxon>
        <taxon>Symbiodinium</taxon>
    </lineage>
</organism>
<evidence type="ECO:0000313" key="1">
    <source>
        <dbReference type="EMBL" id="CAE7384422.1"/>
    </source>
</evidence>
<accession>A0A812QAK1</accession>
<gene>
    <name evidence="1" type="ORF">SNEC2469_LOCUS10411</name>
</gene>
<protein>
    <submittedName>
        <fullName evidence="1">Uncharacterized protein</fullName>
    </submittedName>
</protein>
<dbReference type="OrthoDB" id="406063at2759"/>
<evidence type="ECO:0000313" key="2">
    <source>
        <dbReference type="Proteomes" id="UP000601435"/>
    </source>
</evidence>
<dbReference type="AlphaFoldDB" id="A0A812QAK1"/>
<name>A0A812QAK1_9DINO</name>
<dbReference type="Proteomes" id="UP000601435">
    <property type="component" value="Unassembled WGS sequence"/>
</dbReference>
<proteinExistence type="predicted"/>